<protein>
    <submittedName>
        <fullName evidence="3">Alpha/Beta hydrolase protein</fullName>
    </submittedName>
</protein>
<keyword evidence="4" id="KW-1185">Reference proteome</keyword>
<evidence type="ECO:0000313" key="3">
    <source>
        <dbReference type="EMBL" id="KAK4181497.1"/>
    </source>
</evidence>
<keyword evidence="3" id="KW-0378">Hydrolase</keyword>
<feature type="region of interest" description="Disordered" evidence="1">
    <location>
        <begin position="1"/>
        <end position="24"/>
    </location>
</feature>
<dbReference type="Gene3D" id="3.40.50.1820">
    <property type="entry name" value="alpha/beta hydrolase"/>
    <property type="match status" value="1"/>
</dbReference>
<dbReference type="Pfam" id="PF00975">
    <property type="entry name" value="Thioesterase"/>
    <property type="match status" value="1"/>
</dbReference>
<dbReference type="Proteomes" id="UP001302321">
    <property type="component" value="Unassembled WGS sequence"/>
</dbReference>
<dbReference type="InterPro" id="IPR029058">
    <property type="entry name" value="AB_hydrolase_fold"/>
</dbReference>
<name>A0AAN6WJG7_9PEZI</name>
<evidence type="ECO:0000259" key="2">
    <source>
        <dbReference type="Pfam" id="PF00975"/>
    </source>
</evidence>
<comment type="caution">
    <text evidence="3">The sequence shown here is derived from an EMBL/GenBank/DDBJ whole genome shotgun (WGS) entry which is preliminary data.</text>
</comment>
<sequence length="291" mass="32392">MFPDNPSLIQEGPQPKSQAASPWSKPPTPLVLIHDGGGTVFSYYCLGELDRPVHGISNPNYDSGEPFPGGIQEMAKLYIKYIKNVVPRGNLMIGGWSLGGLLSLEVAWQLAQEEENNTGINLLGIVMVDSVCPLSWKNGDAQRGILSVVRTGAAWGPNTKEETKRKVTKCFSESGRMVGEWEMPKWETENGREIKPPPVILLRAKDMVPVPGGEEGVVSRVDVCRGDRHLGWDAYRKGLITKVVDIPGHHFNIFSDMDNLDVATEEIRRACKELEGWHVRRFFSWGKEEGR</sequence>
<dbReference type="GO" id="GO:0016787">
    <property type="term" value="F:hydrolase activity"/>
    <property type="evidence" value="ECO:0007669"/>
    <property type="project" value="UniProtKB-KW"/>
</dbReference>
<dbReference type="EMBL" id="MU866086">
    <property type="protein sequence ID" value="KAK4181497.1"/>
    <property type="molecule type" value="Genomic_DNA"/>
</dbReference>
<reference evidence="3" key="1">
    <citation type="journal article" date="2023" name="Mol. Phylogenet. Evol.">
        <title>Genome-scale phylogeny and comparative genomics of the fungal order Sordariales.</title>
        <authorList>
            <person name="Hensen N."/>
            <person name="Bonometti L."/>
            <person name="Westerberg I."/>
            <person name="Brannstrom I.O."/>
            <person name="Guillou S."/>
            <person name="Cros-Aarteil S."/>
            <person name="Calhoun S."/>
            <person name="Haridas S."/>
            <person name="Kuo A."/>
            <person name="Mondo S."/>
            <person name="Pangilinan J."/>
            <person name="Riley R."/>
            <person name="LaButti K."/>
            <person name="Andreopoulos B."/>
            <person name="Lipzen A."/>
            <person name="Chen C."/>
            <person name="Yan M."/>
            <person name="Daum C."/>
            <person name="Ng V."/>
            <person name="Clum A."/>
            <person name="Steindorff A."/>
            <person name="Ohm R.A."/>
            <person name="Martin F."/>
            <person name="Silar P."/>
            <person name="Natvig D.O."/>
            <person name="Lalanne C."/>
            <person name="Gautier V."/>
            <person name="Ament-Velasquez S.L."/>
            <person name="Kruys A."/>
            <person name="Hutchinson M.I."/>
            <person name="Powell A.J."/>
            <person name="Barry K."/>
            <person name="Miller A.N."/>
            <person name="Grigoriev I.V."/>
            <person name="Debuchy R."/>
            <person name="Gladieux P."/>
            <person name="Hiltunen Thoren M."/>
            <person name="Johannesson H."/>
        </authorList>
    </citation>
    <scope>NUCLEOTIDE SEQUENCE</scope>
    <source>
        <strain evidence="3">CBS 892.96</strain>
    </source>
</reference>
<reference evidence="3" key="2">
    <citation type="submission" date="2023-05" db="EMBL/GenBank/DDBJ databases">
        <authorList>
            <consortium name="Lawrence Berkeley National Laboratory"/>
            <person name="Steindorff A."/>
            <person name="Hensen N."/>
            <person name="Bonometti L."/>
            <person name="Westerberg I."/>
            <person name="Brannstrom I.O."/>
            <person name="Guillou S."/>
            <person name="Cros-Aarteil S."/>
            <person name="Calhoun S."/>
            <person name="Haridas S."/>
            <person name="Kuo A."/>
            <person name="Mondo S."/>
            <person name="Pangilinan J."/>
            <person name="Riley R."/>
            <person name="Labutti K."/>
            <person name="Andreopoulos B."/>
            <person name="Lipzen A."/>
            <person name="Chen C."/>
            <person name="Yanf M."/>
            <person name="Daum C."/>
            <person name="Ng V."/>
            <person name="Clum A."/>
            <person name="Ohm R."/>
            <person name="Martin F."/>
            <person name="Silar P."/>
            <person name="Natvig D."/>
            <person name="Lalanne C."/>
            <person name="Gautier V."/>
            <person name="Ament-Velasquez S.L."/>
            <person name="Kruys A."/>
            <person name="Hutchinson M.I."/>
            <person name="Powell A.J."/>
            <person name="Barry K."/>
            <person name="Miller A.N."/>
            <person name="Grigoriev I.V."/>
            <person name="Debuchy R."/>
            <person name="Gladieux P."/>
            <person name="Thoren M.H."/>
            <person name="Johannesson H."/>
        </authorList>
    </citation>
    <scope>NUCLEOTIDE SEQUENCE</scope>
    <source>
        <strain evidence="3">CBS 892.96</strain>
    </source>
</reference>
<proteinExistence type="predicted"/>
<dbReference type="SUPFAM" id="SSF53474">
    <property type="entry name" value="alpha/beta-Hydrolases"/>
    <property type="match status" value="1"/>
</dbReference>
<evidence type="ECO:0000313" key="4">
    <source>
        <dbReference type="Proteomes" id="UP001302321"/>
    </source>
</evidence>
<accession>A0AAN6WJG7</accession>
<evidence type="ECO:0000256" key="1">
    <source>
        <dbReference type="SAM" id="MobiDB-lite"/>
    </source>
</evidence>
<dbReference type="AlphaFoldDB" id="A0AAN6WJG7"/>
<dbReference type="InterPro" id="IPR001031">
    <property type="entry name" value="Thioesterase"/>
</dbReference>
<gene>
    <name evidence="3" type="ORF">QBC36DRAFT_227251</name>
</gene>
<feature type="domain" description="Thioesterase" evidence="2">
    <location>
        <begin position="29"/>
        <end position="135"/>
    </location>
</feature>
<organism evidence="3 4">
    <name type="scientific">Triangularia setosa</name>
    <dbReference type="NCBI Taxonomy" id="2587417"/>
    <lineage>
        <taxon>Eukaryota</taxon>
        <taxon>Fungi</taxon>
        <taxon>Dikarya</taxon>
        <taxon>Ascomycota</taxon>
        <taxon>Pezizomycotina</taxon>
        <taxon>Sordariomycetes</taxon>
        <taxon>Sordariomycetidae</taxon>
        <taxon>Sordariales</taxon>
        <taxon>Podosporaceae</taxon>
        <taxon>Triangularia</taxon>
    </lineage>
</organism>